<proteinExistence type="predicted"/>
<evidence type="ECO:0000313" key="2">
    <source>
        <dbReference type="Proteomes" id="UP001226160"/>
    </source>
</evidence>
<dbReference type="EMBL" id="JASNVP010000005">
    <property type="protein sequence ID" value="MDK4326097.1"/>
    <property type="molecule type" value="Genomic_DNA"/>
</dbReference>
<reference evidence="1" key="1">
    <citation type="submission" date="2023-05" db="EMBL/GenBank/DDBJ databases">
        <title>Metabolic capabilities are highly conserved among human nasal-associated Corynebacterium species in pangenomic analyses.</title>
        <authorList>
            <person name="Tran T.H."/>
            <person name="Roberts A.Q."/>
            <person name="Escapa I.F."/>
            <person name="Gao W."/>
            <person name="Conlan S."/>
            <person name="Kong H."/>
            <person name="Segre J.A."/>
            <person name="Kelly M.S."/>
            <person name="Lemon K.P."/>
        </authorList>
    </citation>
    <scope>NUCLEOTIDE SEQUENCE</scope>
    <source>
        <strain evidence="1">KPL2654</strain>
    </source>
</reference>
<dbReference type="RefSeq" id="WP_284573127.1">
    <property type="nucleotide sequence ID" value="NZ_JASNUA010000027.1"/>
</dbReference>
<name>A0AAP4BTE4_9CORY</name>
<sequence length="67" mass="7795">MIKPLTRREAATTARQAERAYRKLIALEPYATLDRTRRKRLHDQHRQAHDLAVFLEAKADQDPNAIS</sequence>
<dbReference type="AlphaFoldDB" id="A0AAP4BTE4"/>
<accession>A0AAP4BTE4</accession>
<evidence type="ECO:0000313" key="1">
    <source>
        <dbReference type="EMBL" id="MDK4326097.1"/>
    </source>
</evidence>
<comment type="caution">
    <text evidence="1">The sequence shown here is derived from an EMBL/GenBank/DDBJ whole genome shotgun (WGS) entry which is preliminary data.</text>
</comment>
<gene>
    <name evidence="1" type="ORF">QPX54_06170</name>
</gene>
<organism evidence="1 2">
    <name type="scientific">Corynebacterium propinquum</name>
    <dbReference type="NCBI Taxonomy" id="43769"/>
    <lineage>
        <taxon>Bacteria</taxon>
        <taxon>Bacillati</taxon>
        <taxon>Actinomycetota</taxon>
        <taxon>Actinomycetes</taxon>
        <taxon>Mycobacteriales</taxon>
        <taxon>Corynebacteriaceae</taxon>
        <taxon>Corynebacterium</taxon>
    </lineage>
</organism>
<dbReference type="Proteomes" id="UP001226160">
    <property type="component" value="Unassembled WGS sequence"/>
</dbReference>
<protein>
    <submittedName>
        <fullName evidence="1">Uncharacterized protein</fullName>
    </submittedName>
</protein>